<dbReference type="AlphaFoldDB" id="A0A5B1CFV6"/>
<evidence type="ECO:0000259" key="8">
    <source>
        <dbReference type="Pfam" id="PF00884"/>
    </source>
</evidence>
<dbReference type="Pfam" id="PF00884">
    <property type="entry name" value="Sulfatase"/>
    <property type="match status" value="1"/>
</dbReference>
<evidence type="ECO:0000256" key="6">
    <source>
        <dbReference type="ARBA" id="ARBA00022837"/>
    </source>
</evidence>
<dbReference type="GO" id="GO:0046872">
    <property type="term" value="F:metal ion binding"/>
    <property type="evidence" value="ECO:0007669"/>
    <property type="project" value="UniProtKB-KW"/>
</dbReference>
<sequence>MQLLERLPAFLLIGLTVSWTLASGSVSASDNSEKPNVLFIAIDDLRPELGCYGADHVLSPNIDEFSSQGVLFESAYCQAPHCAPSRVSLLTGVHTRHFDGMPMVPETLAPGKPTLPATFRKAGYTTINNGKIYHQREDDAEQSWSEEPFSLVDGLPENNHRTLHDPNSVNFINRKNNLGPFFEMPDVSDNTYIDGQTCEKTIKDMRRLAKMDGPFFLACGFVRPHLPFYAPKKYWDLYDREKIALADNRDAPKNKPRALRGSGEIRGYYDRGIQYNSDEFHQIARHGYYACVSYADTLVGKVLATLDELDLRDNTIVIVWGDHGWHLGEHNYWGKHNLLHNALRVPLIISAPGFKKNVTTDSIVELVDLYPTLCELAGIEPPEHLEGKSVVPLLQDPQTPGKPAAFTKWKDGLVVTTPDFTYTEYEGDESMLYERSQDPEENVNVADAPEQQQTVKRLSGVLDDAREQSEP</sequence>
<protein>
    <submittedName>
        <fullName evidence="9">Arylsulfatase</fullName>
        <ecNumber evidence="9">3.1.6.1</ecNumber>
    </submittedName>
</protein>
<keyword evidence="5 9" id="KW-0378">Hydrolase</keyword>
<dbReference type="GO" id="GO:0005737">
    <property type="term" value="C:cytoplasm"/>
    <property type="evidence" value="ECO:0007669"/>
    <property type="project" value="TreeGrafter"/>
</dbReference>
<dbReference type="CDD" id="cd16030">
    <property type="entry name" value="iduronate-2-sulfatase"/>
    <property type="match status" value="1"/>
</dbReference>
<dbReference type="GO" id="GO:0004065">
    <property type="term" value="F:arylsulfatase activity"/>
    <property type="evidence" value="ECO:0007669"/>
    <property type="project" value="UniProtKB-EC"/>
</dbReference>
<feature type="domain" description="Sulfatase N-terminal" evidence="8">
    <location>
        <begin position="35"/>
        <end position="379"/>
    </location>
</feature>
<proteinExistence type="inferred from homology"/>
<keyword evidence="3" id="KW-0479">Metal-binding</keyword>
<evidence type="ECO:0000256" key="2">
    <source>
        <dbReference type="ARBA" id="ARBA00008779"/>
    </source>
</evidence>
<evidence type="ECO:0000313" key="9">
    <source>
        <dbReference type="EMBL" id="KAA1259072.1"/>
    </source>
</evidence>
<comment type="cofactor">
    <cofactor evidence="1">
        <name>Ca(2+)</name>
        <dbReference type="ChEBI" id="CHEBI:29108"/>
    </cofactor>
</comment>
<comment type="similarity">
    <text evidence="2">Belongs to the sulfatase family.</text>
</comment>
<evidence type="ECO:0000256" key="4">
    <source>
        <dbReference type="ARBA" id="ARBA00022729"/>
    </source>
</evidence>
<dbReference type="SUPFAM" id="SSF53649">
    <property type="entry name" value="Alkaline phosphatase-like"/>
    <property type="match status" value="1"/>
</dbReference>
<dbReference type="InterPro" id="IPR035874">
    <property type="entry name" value="IDS"/>
</dbReference>
<evidence type="ECO:0000313" key="10">
    <source>
        <dbReference type="Proteomes" id="UP000322699"/>
    </source>
</evidence>
<dbReference type="EMBL" id="VRLW01000001">
    <property type="protein sequence ID" value="KAA1259072.1"/>
    <property type="molecule type" value="Genomic_DNA"/>
</dbReference>
<dbReference type="Gene3D" id="3.40.720.10">
    <property type="entry name" value="Alkaline Phosphatase, subunit A"/>
    <property type="match status" value="1"/>
</dbReference>
<dbReference type="InterPro" id="IPR000917">
    <property type="entry name" value="Sulfatase_N"/>
</dbReference>
<dbReference type="OrthoDB" id="9782218at2"/>
<dbReference type="InterPro" id="IPR017850">
    <property type="entry name" value="Alkaline_phosphatase_core_sf"/>
</dbReference>
<reference evidence="9 10" key="1">
    <citation type="submission" date="2019-08" db="EMBL/GenBank/DDBJ databases">
        <title>Deep-cultivation of Planctomycetes and their phenomic and genomic characterization uncovers novel biology.</title>
        <authorList>
            <person name="Wiegand S."/>
            <person name="Jogler M."/>
            <person name="Boedeker C."/>
            <person name="Pinto D."/>
            <person name="Vollmers J."/>
            <person name="Rivas-Marin E."/>
            <person name="Kohn T."/>
            <person name="Peeters S.H."/>
            <person name="Heuer A."/>
            <person name="Rast P."/>
            <person name="Oberbeckmann S."/>
            <person name="Bunk B."/>
            <person name="Jeske O."/>
            <person name="Meyerdierks A."/>
            <person name="Storesund J.E."/>
            <person name="Kallscheuer N."/>
            <person name="Luecker S."/>
            <person name="Lage O.M."/>
            <person name="Pohl T."/>
            <person name="Merkel B.J."/>
            <person name="Hornburger P."/>
            <person name="Mueller R.-W."/>
            <person name="Bruemmer F."/>
            <person name="Labrenz M."/>
            <person name="Spormann A.M."/>
            <person name="Op Den Camp H."/>
            <person name="Overmann J."/>
            <person name="Amann R."/>
            <person name="Jetten M.S.M."/>
            <person name="Mascher T."/>
            <person name="Medema M.H."/>
            <person name="Devos D.P."/>
            <person name="Kaster A.-K."/>
            <person name="Ovreas L."/>
            <person name="Rohde M."/>
            <person name="Galperin M.Y."/>
            <person name="Jogler C."/>
        </authorList>
    </citation>
    <scope>NUCLEOTIDE SEQUENCE [LARGE SCALE GENOMIC DNA]</scope>
    <source>
        <strain evidence="9 10">LF1</strain>
    </source>
</reference>
<gene>
    <name evidence="9" type="ORF">LF1_15980</name>
</gene>
<keyword evidence="10" id="KW-1185">Reference proteome</keyword>
<accession>A0A5B1CFV6</accession>
<keyword evidence="6" id="KW-0106">Calcium</keyword>
<organism evidence="9 10">
    <name type="scientific">Rubripirellula obstinata</name>
    <dbReference type="NCBI Taxonomy" id="406547"/>
    <lineage>
        <taxon>Bacteria</taxon>
        <taxon>Pseudomonadati</taxon>
        <taxon>Planctomycetota</taxon>
        <taxon>Planctomycetia</taxon>
        <taxon>Pirellulales</taxon>
        <taxon>Pirellulaceae</taxon>
        <taxon>Rubripirellula</taxon>
    </lineage>
</organism>
<dbReference type="GO" id="GO:0004423">
    <property type="term" value="F:iduronate-2-sulfatase activity"/>
    <property type="evidence" value="ECO:0007669"/>
    <property type="project" value="InterPro"/>
</dbReference>
<dbReference type="EC" id="3.1.6.1" evidence="9"/>
<dbReference type="PANTHER" id="PTHR45953">
    <property type="entry name" value="IDURONATE 2-SULFATASE"/>
    <property type="match status" value="1"/>
</dbReference>
<evidence type="ECO:0000256" key="3">
    <source>
        <dbReference type="ARBA" id="ARBA00022723"/>
    </source>
</evidence>
<comment type="caution">
    <text evidence="9">The sequence shown here is derived from an EMBL/GenBank/DDBJ whole genome shotgun (WGS) entry which is preliminary data.</text>
</comment>
<name>A0A5B1CFV6_9BACT</name>
<dbReference type="PANTHER" id="PTHR45953:SF1">
    <property type="entry name" value="IDURONATE 2-SULFATASE"/>
    <property type="match status" value="1"/>
</dbReference>
<dbReference type="Proteomes" id="UP000322699">
    <property type="component" value="Unassembled WGS sequence"/>
</dbReference>
<keyword evidence="4" id="KW-0732">Signal</keyword>
<evidence type="ECO:0000256" key="1">
    <source>
        <dbReference type="ARBA" id="ARBA00001913"/>
    </source>
</evidence>
<evidence type="ECO:0000256" key="7">
    <source>
        <dbReference type="SAM" id="MobiDB-lite"/>
    </source>
</evidence>
<evidence type="ECO:0000256" key="5">
    <source>
        <dbReference type="ARBA" id="ARBA00022801"/>
    </source>
</evidence>
<feature type="region of interest" description="Disordered" evidence="7">
    <location>
        <begin position="436"/>
        <end position="471"/>
    </location>
</feature>
<dbReference type="RefSeq" id="WP_068262082.1">
    <property type="nucleotide sequence ID" value="NZ_LWSK01000032.1"/>
</dbReference>